<gene>
    <name evidence="1" type="ORF">A6R68_04699</name>
</gene>
<evidence type="ECO:0000313" key="1">
    <source>
        <dbReference type="EMBL" id="OBS66763.1"/>
    </source>
</evidence>
<keyword evidence="2" id="KW-1185">Reference proteome</keyword>
<dbReference type="Proteomes" id="UP000092124">
    <property type="component" value="Unassembled WGS sequence"/>
</dbReference>
<protein>
    <submittedName>
        <fullName evidence="1">Uncharacterized protein</fullName>
    </submittedName>
</protein>
<comment type="caution">
    <text evidence="1">The sequence shown here is derived from an EMBL/GenBank/DDBJ whole genome shotgun (WGS) entry which is preliminary data.</text>
</comment>
<organism evidence="1 2">
    <name type="scientific">Neotoma lepida</name>
    <name type="common">Desert woodrat</name>
    <dbReference type="NCBI Taxonomy" id="56216"/>
    <lineage>
        <taxon>Eukaryota</taxon>
        <taxon>Metazoa</taxon>
        <taxon>Chordata</taxon>
        <taxon>Craniata</taxon>
        <taxon>Vertebrata</taxon>
        <taxon>Euteleostomi</taxon>
        <taxon>Mammalia</taxon>
        <taxon>Eutheria</taxon>
        <taxon>Euarchontoglires</taxon>
        <taxon>Glires</taxon>
        <taxon>Rodentia</taxon>
        <taxon>Myomorpha</taxon>
        <taxon>Muroidea</taxon>
        <taxon>Cricetidae</taxon>
        <taxon>Neotominae</taxon>
        <taxon>Neotoma</taxon>
    </lineage>
</organism>
<dbReference type="EMBL" id="LZPO01087184">
    <property type="protein sequence ID" value="OBS66763.1"/>
    <property type="molecule type" value="Genomic_DNA"/>
</dbReference>
<accession>A0A1A6GKG7</accession>
<evidence type="ECO:0000313" key="2">
    <source>
        <dbReference type="Proteomes" id="UP000092124"/>
    </source>
</evidence>
<dbReference type="AlphaFoldDB" id="A0A1A6GKG7"/>
<name>A0A1A6GKG7_NEOLE</name>
<reference evidence="1 2" key="1">
    <citation type="submission" date="2016-06" db="EMBL/GenBank/DDBJ databases">
        <title>The Draft Genome Sequence and Annotation of the Desert Woodrat Neotoma lepida.</title>
        <authorList>
            <person name="Campbell M."/>
            <person name="Oakeson K.F."/>
            <person name="Yandell M."/>
            <person name="Halpert J.R."/>
            <person name="Dearing D."/>
        </authorList>
    </citation>
    <scope>NUCLEOTIDE SEQUENCE [LARGE SCALE GENOMIC DNA]</scope>
    <source>
        <strain evidence="1">417</strain>
        <tissue evidence="1">Liver</tissue>
    </source>
</reference>
<proteinExistence type="predicted"/>
<sequence>MFLFGKQLRAKCDSGDDRKYARGADELKESNGPSVGIVERIGGRQWVEELEAPLDGRGHEQRLILRNTKER</sequence>